<comment type="function">
    <text evidence="4">Gas vesicles are hollow, gas filled proteinaceous nanostructures found in some microorganisms. During planktonic growth they allow positioning of the organism at a favorable depth for light or nutrient acquisition. GvpA forms the protein shell.</text>
</comment>
<feature type="region of interest" description="Disordered" evidence="5">
    <location>
        <begin position="199"/>
        <end position="244"/>
    </location>
</feature>
<dbReference type="InterPro" id="IPR047870">
    <property type="entry name" value="Gas_vesicle_GvpA"/>
</dbReference>
<dbReference type="InterPro" id="IPR050530">
    <property type="entry name" value="GvpA"/>
</dbReference>
<evidence type="ECO:0000256" key="4">
    <source>
        <dbReference type="HAMAP-Rule" id="MF_00576"/>
    </source>
</evidence>
<dbReference type="InterPro" id="IPR000638">
    <property type="entry name" value="Gas-vesicle_GvpA-like"/>
</dbReference>
<dbReference type="EMBL" id="JBHSON010000023">
    <property type="protein sequence ID" value="MFC5747580.1"/>
    <property type="molecule type" value="Genomic_DNA"/>
</dbReference>
<feature type="region of interest" description="Disordered" evidence="5">
    <location>
        <begin position="65"/>
        <end position="94"/>
    </location>
</feature>
<dbReference type="Pfam" id="PF00741">
    <property type="entry name" value="Gas_vesicle"/>
    <property type="match status" value="1"/>
</dbReference>
<dbReference type="PROSITE" id="PS00669">
    <property type="entry name" value="GAS_VESICLE_A_2"/>
    <property type="match status" value="1"/>
</dbReference>
<comment type="similarity">
    <text evidence="3 4">Belongs to the gas vesicle GvpA family.</text>
</comment>
<evidence type="ECO:0000256" key="2">
    <source>
        <dbReference type="ARBA" id="ARBA00035629"/>
    </source>
</evidence>
<dbReference type="RefSeq" id="WP_378283198.1">
    <property type="nucleotide sequence ID" value="NZ_JBHSON010000023.1"/>
</dbReference>
<dbReference type="NCBIfam" id="NF006872">
    <property type="entry name" value="PRK09368.1"/>
    <property type="match status" value="1"/>
</dbReference>
<evidence type="ECO:0000256" key="3">
    <source>
        <dbReference type="ARBA" id="ARBA00035646"/>
    </source>
</evidence>
<accession>A0ABW0ZW80</accession>
<proteinExistence type="inferred from homology"/>
<evidence type="ECO:0000313" key="6">
    <source>
        <dbReference type="EMBL" id="MFC5747580.1"/>
    </source>
</evidence>
<comment type="caution">
    <text evidence="6">The sequence shown here is derived from an EMBL/GenBank/DDBJ whole genome shotgun (WGS) entry which is preliminary data.</text>
</comment>
<reference evidence="7" key="1">
    <citation type="journal article" date="2019" name="Int. J. Syst. Evol. Microbiol.">
        <title>The Global Catalogue of Microorganisms (GCM) 10K type strain sequencing project: providing services to taxonomists for standard genome sequencing and annotation.</title>
        <authorList>
            <consortium name="The Broad Institute Genomics Platform"/>
            <consortium name="The Broad Institute Genome Sequencing Center for Infectious Disease"/>
            <person name="Wu L."/>
            <person name="Ma J."/>
        </authorList>
    </citation>
    <scope>NUCLEOTIDE SEQUENCE [LARGE SCALE GENOMIC DNA]</scope>
    <source>
        <strain evidence="7">KCTC 42087</strain>
    </source>
</reference>
<dbReference type="Proteomes" id="UP001596074">
    <property type="component" value="Unassembled WGS sequence"/>
</dbReference>
<dbReference type="PANTHER" id="PTHR35344">
    <property type="entry name" value="GAS VESICLE STRUCTURAL PROTEIN 2-RELATED"/>
    <property type="match status" value="1"/>
</dbReference>
<name>A0ABW0ZW80_9ACTN</name>
<dbReference type="HAMAP" id="MF_00576">
    <property type="entry name" value="Gas_vesicle_A"/>
    <property type="match status" value="1"/>
</dbReference>
<comment type="subunit">
    <text evidence="4">The gas vesicle shell is 2 nm thick and consists of a single layer of this protein. It forms helical ribs nearly perpendicular to the long axis of the vesicle.</text>
</comment>
<keyword evidence="1 4" id="KW-0304">Gas vesicle</keyword>
<gene>
    <name evidence="4" type="primary">gvpA</name>
    <name evidence="6" type="ORF">ACFPZN_18260</name>
</gene>
<feature type="compositionally biased region" description="Basic residues" evidence="5">
    <location>
        <begin position="68"/>
        <end position="80"/>
    </location>
</feature>
<evidence type="ECO:0000256" key="5">
    <source>
        <dbReference type="SAM" id="MobiDB-lite"/>
    </source>
</evidence>
<dbReference type="InterPro" id="IPR018493">
    <property type="entry name" value="GvpA-like_CS"/>
</dbReference>
<organism evidence="6 7">
    <name type="scientific">Actinomadura rugatobispora</name>
    <dbReference type="NCBI Taxonomy" id="1994"/>
    <lineage>
        <taxon>Bacteria</taxon>
        <taxon>Bacillati</taxon>
        <taxon>Actinomycetota</taxon>
        <taxon>Actinomycetes</taxon>
        <taxon>Streptosporangiales</taxon>
        <taxon>Thermomonosporaceae</taxon>
        <taxon>Actinomadura</taxon>
    </lineage>
</organism>
<dbReference type="PANTHER" id="PTHR35344:SF4">
    <property type="entry name" value="GAS VESICLE PROTEIN A1"/>
    <property type="match status" value="1"/>
</dbReference>
<sequence length="244" mass="26650">MPARADRRRPGQAPRVLVVVRAFLQRALCEGPGPHGPGPPCWDAYDRIVASCLGEHARVLDRPGTQHANHHKSHRHRQQQRCRPPNPEDKEWNEMSGPIAQQTAGTSTYQPAQQSGGRGGGLADVVDLILEKGLVIDLYARVALVGIEILTVDVRIVVASVDTYLRFAQACNRLDIANTGNAQGLPDMVGGLTESAANRKTKGALQGAQEKFKETFGSDDEDAEPAKQPARRRSARKEDKEDDQ</sequence>
<evidence type="ECO:0000256" key="1">
    <source>
        <dbReference type="ARBA" id="ARBA00022987"/>
    </source>
</evidence>
<comment type="subcellular location">
    <subcellularLocation>
        <location evidence="2 4">Gas vesicle shell</location>
    </subcellularLocation>
</comment>
<evidence type="ECO:0000313" key="7">
    <source>
        <dbReference type="Proteomes" id="UP001596074"/>
    </source>
</evidence>
<keyword evidence="7" id="KW-1185">Reference proteome</keyword>
<protein>
    <recommendedName>
        <fullName evidence="4">Gas vesicle protein A</fullName>
        <shortName evidence="4">GVP</shortName>
    </recommendedName>
</protein>